<accession>A0AAW2KTC2</accession>
<feature type="compositionally biased region" description="Pro residues" evidence="1">
    <location>
        <begin position="17"/>
        <end position="33"/>
    </location>
</feature>
<feature type="region of interest" description="Disordered" evidence="1">
    <location>
        <begin position="1"/>
        <end position="89"/>
    </location>
</feature>
<evidence type="ECO:0000313" key="2">
    <source>
        <dbReference type="EMBL" id="KAL0308966.1"/>
    </source>
</evidence>
<feature type="compositionally biased region" description="Pro residues" evidence="1">
    <location>
        <begin position="73"/>
        <end position="83"/>
    </location>
</feature>
<name>A0AAW2KTC2_SESRA</name>
<proteinExistence type="predicted"/>
<evidence type="ECO:0000256" key="1">
    <source>
        <dbReference type="SAM" id="MobiDB-lite"/>
    </source>
</evidence>
<dbReference type="EMBL" id="JACGWJ010000027">
    <property type="protein sequence ID" value="KAL0308966.1"/>
    <property type="molecule type" value="Genomic_DNA"/>
</dbReference>
<comment type="caution">
    <text evidence="2">The sequence shown here is derived from an EMBL/GenBank/DDBJ whole genome shotgun (WGS) entry which is preliminary data.</text>
</comment>
<reference evidence="2" key="1">
    <citation type="submission" date="2020-06" db="EMBL/GenBank/DDBJ databases">
        <authorList>
            <person name="Li T."/>
            <person name="Hu X."/>
            <person name="Zhang T."/>
            <person name="Song X."/>
            <person name="Zhang H."/>
            <person name="Dai N."/>
            <person name="Sheng W."/>
            <person name="Hou X."/>
            <person name="Wei L."/>
        </authorList>
    </citation>
    <scope>NUCLEOTIDE SEQUENCE</scope>
    <source>
        <strain evidence="2">G02</strain>
        <tissue evidence="2">Leaf</tissue>
    </source>
</reference>
<reference evidence="2" key="2">
    <citation type="journal article" date="2024" name="Plant">
        <title>Genomic evolution and insights into agronomic trait innovations of Sesamum species.</title>
        <authorList>
            <person name="Miao H."/>
            <person name="Wang L."/>
            <person name="Qu L."/>
            <person name="Liu H."/>
            <person name="Sun Y."/>
            <person name="Le M."/>
            <person name="Wang Q."/>
            <person name="Wei S."/>
            <person name="Zheng Y."/>
            <person name="Lin W."/>
            <person name="Duan Y."/>
            <person name="Cao H."/>
            <person name="Xiong S."/>
            <person name="Wang X."/>
            <person name="Wei L."/>
            <person name="Li C."/>
            <person name="Ma Q."/>
            <person name="Ju M."/>
            <person name="Zhao R."/>
            <person name="Li G."/>
            <person name="Mu C."/>
            <person name="Tian Q."/>
            <person name="Mei H."/>
            <person name="Zhang T."/>
            <person name="Gao T."/>
            <person name="Zhang H."/>
        </authorList>
    </citation>
    <scope>NUCLEOTIDE SEQUENCE</scope>
    <source>
        <strain evidence="2">G02</strain>
    </source>
</reference>
<dbReference type="AlphaFoldDB" id="A0AAW2KTC2"/>
<feature type="compositionally biased region" description="Polar residues" evidence="1">
    <location>
        <begin position="1"/>
        <end position="14"/>
    </location>
</feature>
<protein>
    <submittedName>
        <fullName evidence="2">Uncharacterized protein</fullName>
    </submittedName>
</protein>
<organism evidence="2">
    <name type="scientific">Sesamum radiatum</name>
    <name type="common">Black benniseed</name>
    <dbReference type="NCBI Taxonomy" id="300843"/>
    <lineage>
        <taxon>Eukaryota</taxon>
        <taxon>Viridiplantae</taxon>
        <taxon>Streptophyta</taxon>
        <taxon>Embryophyta</taxon>
        <taxon>Tracheophyta</taxon>
        <taxon>Spermatophyta</taxon>
        <taxon>Magnoliopsida</taxon>
        <taxon>eudicotyledons</taxon>
        <taxon>Gunneridae</taxon>
        <taxon>Pentapetalae</taxon>
        <taxon>asterids</taxon>
        <taxon>lamiids</taxon>
        <taxon>Lamiales</taxon>
        <taxon>Pedaliaceae</taxon>
        <taxon>Sesamum</taxon>
    </lineage>
</organism>
<gene>
    <name evidence="2" type="ORF">Sradi_5838900</name>
</gene>
<sequence>MLQPSVSALLNTRRQFAPPPPYQIVPLPPPATAPMPTARGIEPPPPRPFHSLTRTHLPLASPPFSPPSDSRNSPPPPQPPCPPSQWSAI</sequence>